<sequence length="58" mass="6250">MGVPKLGRIVAATAMLRLATGQKDMAKCAPVFATSHHPKFSLPLSLHPYFCSRPISVV</sequence>
<dbReference type="AlphaFoldDB" id="A0A9P9YVX2"/>
<organism evidence="1 2">
    <name type="scientific">Drosophila gunungcola</name>
    <name type="common">fruit fly</name>
    <dbReference type="NCBI Taxonomy" id="103775"/>
    <lineage>
        <taxon>Eukaryota</taxon>
        <taxon>Metazoa</taxon>
        <taxon>Ecdysozoa</taxon>
        <taxon>Arthropoda</taxon>
        <taxon>Hexapoda</taxon>
        <taxon>Insecta</taxon>
        <taxon>Pterygota</taxon>
        <taxon>Neoptera</taxon>
        <taxon>Endopterygota</taxon>
        <taxon>Diptera</taxon>
        <taxon>Brachycera</taxon>
        <taxon>Muscomorpha</taxon>
        <taxon>Ephydroidea</taxon>
        <taxon>Drosophilidae</taxon>
        <taxon>Drosophila</taxon>
        <taxon>Sophophora</taxon>
    </lineage>
</organism>
<gene>
    <name evidence="1" type="ORF">M5D96_005086</name>
</gene>
<protein>
    <submittedName>
        <fullName evidence="1">Uncharacterized protein</fullName>
    </submittedName>
</protein>
<keyword evidence="2" id="KW-1185">Reference proteome</keyword>
<feature type="non-terminal residue" evidence="1">
    <location>
        <position position="58"/>
    </location>
</feature>
<reference evidence="1" key="1">
    <citation type="journal article" date="2023" name="Genome Biol. Evol.">
        <title>Long-read-based Genome Assembly of Drosophila gunungcola Reveals Fewer Chemosensory Genes in Flower-breeding Species.</title>
        <authorList>
            <person name="Negi A."/>
            <person name="Liao B.Y."/>
            <person name="Yeh S.D."/>
        </authorList>
    </citation>
    <scope>NUCLEOTIDE SEQUENCE</scope>
    <source>
        <strain evidence="1">Sukarami</strain>
    </source>
</reference>
<comment type="caution">
    <text evidence="1">The sequence shown here is derived from an EMBL/GenBank/DDBJ whole genome shotgun (WGS) entry which is preliminary data.</text>
</comment>
<evidence type="ECO:0000313" key="2">
    <source>
        <dbReference type="Proteomes" id="UP001059596"/>
    </source>
</evidence>
<dbReference type="EMBL" id="JAMKOV010000002">
    <property type="protein sequence ID" value="KAI8043748.1"/>
    <property type="molecule type" value="Genomic_DNA"/>
</dbReference>
<evidence type="ECO:0000313" key="1">
    <source>
        <dbReference type="EMBL" id="KAI8043748.1"/>
    </source>
</evidence>
<accession>A0A9P9YVX2</accession>
<name>A0A9P9YVX2_9MUSC</name>
<proteinExistence type="predicted"/>
<dbReference type="Proteomes" id="UP001059596">
    <property type="component" value="Unassembled WGS sequence"/>
</dbReference>